<keyword evidence="3" id="KW-0597">Phosphoprotein</keyword>
<dbReference type="SUPFAM" id="SSF47336">
    <property type="entry name" value="ACP-like"/>
    <property type="match status" value="1"/>
</dbReference>
<dbReference type="Pfam" id="PF21394">
    <property type="entry name" value="Beta-ketacyl_N"/>
    <property type="match status" value="1"/>
</dbReference>
<dbReference type="Pfam" id="PF00109">
    <property type="entry name" value="ketoacyl-synt"/>
    <property type="match status" value="1"/>
</dbReference>
<dbReference type="SMART" id="SM00822">
    <property type="entry name" value="PKS_KR"/>
    <property type="match status" value="1"/>
</dbReference>
<dbReference type="InterPro" id="IPR020841">
    <property type="entry name" value="PKS_Beta-ketoAc_synthase_dom"/>
</dbReference>
<dbReference type="InterPro" id="IPR057326">
    <property type="entry name" value="KR_dom"/>
</dbReference>
<dbReference type="PANTHER" id="PTHR43775:SF51">
    <property type="entry name" value="INACTIVE PHENOLPHTHIOCEROL SYNTHESIS POLYKETIDE SYNTHASE TYPE I PKS1-RELATED"/>
    <property type="match status" value="1"/>
</dbReference>
<evidence type="ECO:0000313" key="8">
    <source>
        <dbReference type="Proteomes" id="UP000244090"/>
    </source>
</evidence>
<dbReference type="InterPro" id="IPR006162">
    <property type="entry name" value="Ppantetheine_attach_site"/>
</dbReference>
<gene>
    <name evidence="7" type="ORF">C8N46_10414</name>
</gene>
<proteinExistence type="predicted"/>
<comment type="caution">
    <text evidence="7">The sequence shown here is derived from an EMBL/GenBank/DDBJ whole genome shotgun (WGS) entry which is preliminary data.</text>
</comment>
<dbReference type="PROSITE" id="PS52004">
    <property type="entry name" value="KS3_2"/>
    <property type="match status" value="1"/>
</dbReference>
<dbReference type="FunFam" id="1.10.1200.10:FF:000005">
    <property type="entry name" value="Nonribosomal peptide synthetase 1"/>
    <property type="match status" value="1"/>
</dbReference>
<dbReference type="Pfam" id="PF08659">
    <property type="entry name" value="KR"/>
    <property type="match status" value="1"/>
</dbReference>
<dbReference type="Gene3D" id="3.40.47.10">
    <property type="match status" value="1"/>
</dbReference>
<dbReference type="Gene3D" id="3.40.366.10">
    <property type="entry name" value="Malonyl-Coenzyme A Acyl Carrier Protein, domain 2"/>
    <property type="match status" value="1"/>
</dbReference>
<comment type="cofactor">
    <cofactor evidence="1">
        <name>pantetheine 4'-phosphate</name>
        <dbReference type="ChEBI" id="CHEBI:47942"/>
    </cofactor>
</comment>
<dbReference type="Gene3D" id="1.10.1200.10">
    <property type="entry name" value="ACP-like"/>
    <property type="match status" value="1"/>
</dbReference>
<dbReference type="Pfam" id="PF22621">
    <property type="entry name" value="CurL-like_PKS_C"/>
    <property type="match status" value="1"/>
</dbReference>
<name>A0A2T6BZ77_9FLAO</name>
<accession>A0A2T6BZ77</accession>
<evidence type="ECO:0000259" key="6">
    <source>
        <dbReference type="PROSITE" id="PS52004"/>
    </source>
</evidence>
<dbReference type="PROSITE" id="PS00606">
    <property type="entry name" value="KS3_1"/>
    <property type="match status" value="1"/>
</dbReference>
<dbReference type="InterPro" id="IPR050091">
    <property type="entry name" value="PKS_NRPS_Biosynth_Enz"/>
</dbReference>
<evidence type="ECO:0000256" key="1">
    <source>
        <dbReference type="ARBA" id="ARBA00001957"/>
    </source>
</evidence>
<dbReference type="InterPro" id="IPR014031">
    <property type="entry name" value="Ketoacyl_synth_C"/>
</dbReference>
<protein>
    <submittedName>
        <fullName evidence="7">Acyl transferase domain-containing protein</fullName>
    </submittedName>
</protein>
<dbReference type="Pfam" id="PF02801">
    <property type="entry name" value="Ketoacyl-synt_C"/>
    <property type="match status" value="1"/>
</dbReference>
<organism evidence="7 8">
    <name type="scientific">Kordia periserrulae</name>
    <dbReference type="NCBI Taxonomy" id="701523"/>
    <lineage>
        <taxon>Bacteria</taxon>
        <taxon>Pseudomonadati</taxon>
        <taxon>Bacteroidota</taxon>
        <taxon>Flavobacteriia</taxon>
        <taxon>Flavobacteriales</taxon>
        <taxon>Flavobacteriaceae</taxon>
        <taxon>Kordia</taxon>
    </lineage>
</organism>
<dbReference type="InterPro" id="IPR001227">
    <property type="entry name" value="Ac_transferase_dom_sf"/>
</dbReference>
<dbReference type="SUPFAM" id="SSF51735">
    <property type="entry name" value="NAD(P)-binding Rossmann-fold domains"/>
    <property type="match status" value="1"/>
</dbReference>
<dbReference type="SMART" id="SM00827">
    <property type="entry name" value="PKS_AT"/>
    <property type="match status" value="1"/>
</dbReference>
<dbReference type="GO" id="GO:0004315">
    <property type="term" value="F:3-oxoacyl-[acyl-carrier-protein] synthase activity"/>
    <property type="evidence" value="ECO:0007669"/>
    <property type="project" value="InterPro"/>
</dbReference>
<dbReference type="InterPro" id="IPR009081">
    <property type="entry name" value="PP-bd_ACP"/>
</dbReference>
<dbReference type="PANTHER" id="PTHR43775">
    <property type="entry name" value="FATTY ACID SYNTHASE"/>
    <property type="match status" value="1"/>
</dbReference>
<feature type="domain" description="Carrier" evidence="5">
    <location>
        <begin position="1393"/>
        <end position="1468"/>
    </location>
</feature>
<dbReference type="Pfam" id="PF00698">
    <property type="entry name" value="Acyl_transf_1"/>
    <property type="match status" value="1"/>
</dbReference>
<dbReference type="InterPro" id="IPR016036">
    <property type="entry name" value="Malonyl_transacylase_ACP-bd"/>
</dbReference>
<dbReference type="PROSITE" id="PS50075">
    <property type="entry name" value="CARRIER"/>
    <property type="match status" value="1"/>
</dbReference>
<keyword evidence="8" id="KW-1185">Reference proteome</keyword>
<dbReference type="RefSeq" id="WP_108114619.1">
    <property type="nucleotide sequence ID" value="NZ_QBKT01000004.1"/>
</dbReference>
<evidence type="ECO:0000256" key="3">
    <source>
        <dbReference type="ARBA" id="ARBA00022553"/>
    </source>
</evidence>
<dbReference type="EMBL" id="QBKT01000004">
    <property type="protein sequence ID" value="PTX61371.1"/>
    <property type="molecule type" value="Genomic_DNA"/>
</dbReference>
<dbReference type="InterPro" id="IPR014043">
    <property type="entry name" value="Acyl_transferase_dom"/>
</dbReference>
<dbReference type="SUPFAM" id="SSF52151">
    <property type="entry name" value="FabD/lysophospholipase-like"/>
    <property type="match status" value="1"/>
</dbReference>
<keyword evidence="4 7" id="KW-0808">Transferase</keyword>
<reference evidence="7 8" key="1">
    <citation type="submission" date="2018-04" db="EMBL/GenBank/DDBJ databases">
        <title>Genomic Encyclopedia of Archaeal and Bacterial Type Strains, Phase II (KMG-II): from individual species to whole genera.</title>
        <authorList>
            <person name="Goeker M."/>
        </authorList>
    </citation>
    <scope>NUCLEOTIDE SEQUENCE [LARGE SCALE GENOMIC DNA]</scope>
    <source>
        <strain evidence="7 8">DSM 25731</strain>
    </source>
</reference>
<dbReference type="Proteomes" id="UP000244090">
    <property type="component" value="Unassembled WGS sequence"/>
</dbReference>
<dbReference type="InterPro" id="IPR020806">
    <property type="entry name" value="PKS_PP-bd"/>
</dbReference>
<evidence type="ECO:0000256" key="2">
    <source>
        <dbReference type="ARBA" id="ARBA00022450"/>
    </source>
</evidence>
<keyword evidence="2" id="KW-0596">Phosphopantetheine</keyword>
<dbReference type="CDD" id="cd00833">
    <property type="entry name" value="PKS"/>
    <property type="match status" value="1"/>
</dbReference>
<dbReference type="GO" id="GO:0004312">
    <property type="term" value="F:fatty acid synthase activity"/>
    <property type="evidence" value="ECO:0007669"/>
    <property type="project" value="TreeGrafter"/>
</dbReference>
<dbReference type="InterPro" id="IPR016039">
    <property type="entry name" value="Thiolase-like"/>
</dbReference>
<dbReference type="Gene3D" id="3.30.70.3290">
    <property type="match status" value="1"/>
</dbReference>
<dbReference type="InterPro" id="IPR016035">
    <property type="entry name" value="Acyl_Trfase/lysoPLipase"/>
</dbReference>
<dbReference type="Pfam" id="PF00550">
    <property type="entry name" value="PP-binding"/>
    <property type="match status" value="1"/>
</dbReference>
<dbReference type="Gene3D" id="3.30.70.250">
    <property type="entry name" value="Malonyl-CoA ACP transacylase, ACP-binding"/>
    <property type="match status" value="1"/>
</dbReference>
<dbReference type="InterPro" id="IPR018201">
    <property type="entry name" value="Ketoacyl_synth_AS"/>
</dbReference>
<dbReference type="InterPro" id="IPR013968">
    <property type="entry name" value="PKS_KR"/>
</dbReference>
<dbReference type="SMART" id="SM00823">
    <property type="entry name" value="PKS_PP"/>
    <property type="match status" value="1"/>
</dbReference>
<feature type="domain" description="Ketosynthase family 3 (KS3)" evidence="6">
    <location>
        <begin position="6"/>
        <end position="430"/>
    </location>
</feature>
<dbReference type="SMART" id="SM00825">
    <property type="entry name" value="PKS_KS"/>
    <property type="match status" value="1"/>
</dbReference>
<dbReference type="InterPro" id="IPR049490">
    <property type="entry name" value="C883_1060-like_KR_N"/>
</dbReference>
<dbReference type="InterPro" id="IPR036736">
    <property type="entry name" value="ACP-like_sf"/>
</dbReference>
<dbReference type="GO" id="GO:0006633">
    <property type="term" value="P:fatty acid biosynthetic process"/>
    <property type="evidence" value="ECO:0007669"/>
    <property type="project" value="InterPro"/>
</dbReference>
<dbReference type="InterPro" id="IPR036291">
    <property type="entry name" value="NAD(P)-bd_dom_sf"/>
</dbReference>
<dbReference type="GO" id="GO:0031177">
    <property type="term" value="F:phosphopantetheine binding"/>
    <property type="evidence" value="ECO:0007669"/>
    <property type="project" value="InterPro"/>
</dbReference>
<dbReference type="InterPro" id="IPR014030">
    <property type="entry name" value="Ketoacyl_synth_N"/>
</dbReference>
<dbReference type="OrthoDB" id="9778690at2"/>
<sequence>MKKSNVKDIAIVGMACNFPKSESITQFWDNLRNGEDLVHTYSDEELKQFGIEEALIKNPNFKRIDAKVDNAEEFDFSFFGYTQGEAQIMDPQSRMMHQVVWEALEDASIDTKTYKNDIGLYVAAANSYNWLNYTRLNPSKDVDTFFTRRLGDSQFINTLISYKLNLTGPSLKIDTACSSSLVAIHLACRNLLLRECTIAIAGGININTIDNKGYFYEEGMIYSKDGRCKPFDKNSSGTIGGEGAGVVVLKRMEDALRDKDHIYAVVRASSVNNDGNTKIGYTAPSIVGQSKCITNTYKFANIEPKSINYIEAHGTGTQLGDPVEVASLNKVFKDAKGHKCALGSVKSNMGHLDTGAGVAGFIKASLALYHEEIPPTLHFNEKNENVDFASGPFYVNNTLQKMVRSNGSPLRAGVSSLGIGGTNAHILLEEAPEITADKKLRKHELITYSAKTSAALHRYKAKLKDFLATIDETQLANVAYTSKTGRTEFNVRDFIVCDTTTNGIKNLEKNIETNTKNSLSGNKNIIFMFPGQGSQFVTMGKTLYQEEAIFKSVMDTGFAWLQAHLKEDYKAIIGYTDNTSVDVSQINHTIYTQPLLFLIEVALAKLLMSWGIQPSQMIGHSLGEYAAACIAGVFSLEDGLKLITKRATLMQALPKGDMLAVGETAEAIALILPKELSIAAINTSDSCTVSGNPESIAAFEKLLDAQEISFKKLHTSHAFHSEMMDEMLPAFEKELQTIRFSNPTIPFISNRTGKEITATEATTPQYWTEHIRNTVQFNKGLQELTKKYNGIYLEIGPGTTLSYFAKQQKSFRDKTNTAVQTMSHPKKQEEDSFVLANALGTLWSQGISIDWKAYYNNEILYKIPLPTYSFEPYKFPARINLKKLYAQLGMAQNAATSTQNDLFYVQNWKKTFQSKKAAISKDKQTYLLFSNETPCSNAIKESLLASGNVVVEVMKGDTFQKLSDVQFAMNPTNAEEYQQLFKALTNEVEVDTILYTWDSVFTEDSYETVFNAKLNLGKALIAYRSESKRKLVLIGNYQEEVLGNETVQTNALASNTILDIASQENPLLKTITIDVSMETSDASVIANIINDIQDSEAPKQSAYRNRQKWTSFFEAFETSEINNSILGAKTYVITGGLGIVGEALISHLCDTYNATVIVLGRTELPPKSEWLQYSRNKDVNPGIIQKIAHLVAHQKNGRNVHYVTTDIAKEAELLKTIFDIESEYGKVAGVIHAAGISDTNMYKFVEEIDQPTIQAHFSGKVTGTQNMYNVFKDKPLDFAWITSSLSSVLGGLTYGTYASANKYIDAFMQSKMNKLQNWSWVNLDGVSDKGLQATDIVRIFETSIHTKEVHQLIISSTDINARNNKQQQAANKETAAANELIIERPEIETSYQEPTTKTEKELCALWEEFFGYEKVGLQDDFFDLGGDSLKAMTVIKRMNKTFNISYNLKDFFSKSTVKELAEEIDLALQVQSLQISKKGKTTIKI</sequence>
<dbReference type="PROSITE" id="PS00012">
    <property type="entry name" value="PHOSPHOPANTETHEINE"/>
    <property type="match status" value="1"/>
</dbReference>
<dbReference type="SUPFAM" id="SSF53901">
    <property type="entry name" value="Thiolase-like"/>
    <property type="match status" value="1"/>
</dbReference>
<evidence type="ECO:0000259" key="5">
    <source>
        <dbReference type="PROSITE" id="PS50075"/>
    </source>
</evidence>
<dbReference type="SUPFAM" id="SSF55048">
    <property type="entry name" value="Probable ACP-binding domain of malonyl-CoA ACP transacylase"/>
    <property type="match status" value="1"/>
</dbReference>
<evidence type="ECO:0000313" key="7">
    <source>
        <dbReference type="EMBL" id="PTX61371.1"/>
    </source>
</evidence>
<dbReference type="Gene3D" id="3.40.50.720">
    <property type="entry name" value="NAD(P)-binding Rossmann-like Domain"/>
    <property type="match status" value="1"/>
</dbReference>
<evidence type="ECO:0000256" key="4">
    <source>
        <dbReference type="ARBA" id="ARBA00022679"/>
    </source>
</evidence>